<evidence type="ECO:0000256" key="1">
    <source>
        <dbReference type="ARBA" id="ARBA00000085"/>
    </source>
</evidence>
<sequence length="385" mass="40506">MPTTRARRDGFGMSDLLAVALIVFFAVLPFPDETFRAEGMLLIPALAPALIMPFRGRWPITALVVSLACVVAVAASGSISPSALLAVAIACFAVVDRLGRRIGLLSLGISVAVAFLADAWALGGDLLDATALQFILIIVLGGALGDTARSRREFVAAMIERAERAERSRDDEARRRVAEDRVRIARDLHDVVAHQIAVISLNAGVASTSLETRPERAQEALATVRNASRTVLADIGGLMTLLRAEPDADERAPRPQSGLGDLETLLSGFRAAGLRIDLRDPHHGFALSPAGDHVAYLVLHEALTNAHKHGRGGTATVALRAEGAAVHLTIVNPAADDASSPLRAGHGLRGLQERLTAVGGTMHVGSDGGVFSLEAWIPTETAPTS</sequence>
<keyword evidence="7" id="KW-0067">ATP-binding</keyword>
<dbReference type="Proteomes" id="UP000033572">
    <property type="component" value="Unassembled WGS sequence"/>
</dbReference>
<keyword evidence="9" id="KW-0812">Transmembrane</keyword>
<evidence type="ECO:0000256" key="5">
    <source>
        <dbReference type="ARBA" id="ARBA00022741"/>
    </source>
</evidence>
<dbReference type="GO" id="GO:0046983">
    <property type="term" value="F:protein dimerization activity"/>
    <property type="evidence" value="ECO:0007669"/>
    <property type="project" value="InterPro"/>
</dbReference>
<evidence type="ECO:0000256" key="9">
    <source>
        <dbReference type="SAM" id="Phobius"/>
    </source>
</evidence>
<keyword evidence="4 11" id="KW-0808">Transferase</keyword>
<evidence type="ECO:0000313" key="11">
    <source>
        <dbReference type="EMBL" id="KJL17611.1"/>
    </source>
</evidence>
<dbReference type="EMBL" id="JYIU01000046">
    <property type="protein sequence ID" value="KJL17611.1"/>
    <property type="molecule type" value="Genomic_DNA"/>
</dbReference>
<dbReference type="GeneID" id="94444465"/>
<evidence type="ECO:0000256" key="7">
    <source>
        <dbReference type="ARBA" id="ARBA00022840"/>
    </source>
</evidence>
<keyword evidence="5" id="KW-0547">Nucleotide-binding</keyword>
<protein>
    <recommendedName>
        <fullName evidence="2">histidine kinase</fullName>
        <ecNumber evidence="2">2.7.13.3</ecNumber>
    </recommendedName>
</protein>
<feature type="transmembrane region" description="Helical" evidence="9">
    <location>
        <begin position="104"/>
        <end position="123"/>
    </location>
</feature>
<dbReference type="Gene3D" id="1.20.5.1930">
    <property type="match status" value="1"/>
</dbReference>
<evidence type="ECO:0000256" key="3">
    <source>
        <dbReference type="ARBA" id="ARBA00022553"/>
    </source>
</evidence>
<dbReference type="InterPro" id="IPR011712">
    <property type="entry name" value="Sig_transdc_His_kin_sub3_dim/P"/>
</dbReference>
<evidence type="ECO:0000259" key="10">
    <source>
        <dbReference type="Pfam" id="PF07730"/>
    </source>
</evidence>
<dbReference type="PANTHER" id="PTHR24421:SF10">
    <property type="entry name" value="NITRATE_NITRITE SENSOR PROTEIN NARQ"/>
    <property type="match status" value="1"/>
</dbReference>
<dbReference type="CDD" id="cd16917">
    <property type="entry name" value="HATPase_UhpB-NarQ-NarX-like"/>
    <property type="match status" value="1"/>
</dbReference>
<accession>A0A0F0KE99</accession>
<evidence type="ECO:0000256" key="4">
    <source>
        <dbReference type="ARBA" id="ARBA00022679"/>
    </source>
</evidence>
<dbReference type="GO" id="GO:0016020">
    <property type="term" value="C:membrane"/>
    <property type="evidence" value="ECO:0007669"/>
    <property type="project" value="InterPro"/>
</dbReference>
<comment type="catalytic activity">
    <reaction evidence="1">
        <text>ATP + protein L-histidine = ADP + protein N-phospho-L-histidine.</text>
        <dbReference type="EC" id="2.7.13.3"/>
    </reaction>
</comment>
<evidence type="ECO:0000256" key="8">
    <source>
        <dbReference type="ARBA" id="ARBA00023012"/>
    </source>
</evidence>
<feature type="transmembrane region" description="Helical" evidence="9">
    <location>
        <begin position="60"/>
        <end position="92"/>
    </location>
</feature>
<dbReference type="PATRIC" id="fig|104336.4.peg.2750"/>
<keyword evidence="3" id="KW-0597">Phosphoprotein</keyword>
<gene>
    <name evidence="11" type="primary">desK_7</name>
    <name evidence="11" type="ORF">RN50_02708</name>
</gene>
<evidence type="ECO:0000256" key="6">
    <source>
        <dbReference type="ARBA" id="ARBA00022777"/>
    </source>
</evidence>
<evidence type="ECO:0000313" key="12">
    <source>
        <dbReference type="Proteomes" id="UP000033572"/>
    </source>
</evidence>
<dbReference type="InterPro" id="IPR050482">
    <property type="entry name" value="Sensor_HK_TwoCompSys"/>
</dbReference>
<dbReference type="EC" id="2.7.13.3" evidence="2"/>
<feature type="domain" description="Signal transduction histidine kinase subgroup 3 dimerisation and phosphoacceptor" evidence="10">
    <location>
        <begin position="181"/>
        <end position="244"/>
    </location>
</feature>
<dbReference type="GO" id="GO:0005524">
    <property type="term" value="F:ATP binding"/>
    <property type="evidence" value="ECO:0007669"/>
    <property type="project" value="UniProtKB-KW"/>
</dbReference>
<proteinExistence type="predicted"/>
<organism evidence="11 12">
    <name type="scientific">Microbacterium foliorum</name>
    <dbReference type="NCBI Taxonomy" id="104336"/>
    <lineage>
        <taxon>Bacteria</taxon>
        <taxon>Bacillati</taxon>
        <taxon>Actinomycetota</taxon>
        <taxon>Actinomycetes</taxon>
        <taxon>Micrococcales</taxon>
        <taxon>Microbacteriaceae</taxon>
        <taxon>Microbacterium</taxon>
    </lineage>
</organism>
<dbReference type="PANTHER" id="PTHR24421">
    <property type="entry name" value="NITRATE/NITRITE SENSOR PROTEIN NARX-RELATED"/>
    <property type="match status" value="1"/>
</dbReference>
<dbReference type="AlphaFoldDB" id="A0A0F0KE99"/>
<dbReference type="SUPFAM" id="SSF55874">
    <property type="entry name" value="ATPase domain of HSP90 chaperone/DNA topoisomerase II/histidine kinase"/>
    <property type="match status" value="1"/>
</dbReference>
<dbReference type="KEGG" id="mfol:DXT68_08675"/>
<name>A0A0F0KE99_9MICO</name>
<dbReference type="InterPro" id="IPR036890">
    <property type="entry name" value="HATPase_C_sf"/>
</dbReference>
<evidence type="ECO:0000256" key="2">
    <source>
        <dbReference type="ARBA" id="ARBA00012438"/>
    </source>
</evidence>
<dbReference type="GO" id="GO:0000155">
    <property type="term" value="F:phosphorelay sensor kinase activity"/>
    <property type="evidence" value="ECO:0007669"/>
    <property type="project" value="InterPro"/>
</dbReference>
<keyword evidence="8" id="KW-0902">Two-component regulatory system</keyword>
<dbReference type="Pfam" id="PF07730">
    <property type="entry name" value="HisKA_3"/>
    <property type="match status" value="1"/>
</dbReference>
<keyword evidence="12" id="KW-1185">Reference proteome</keyword>
<keyword evidence="9" id="KW-1133">Transmembrane helix</keyword>
<keyword evidence="9" id="KW-0472">Membrane</keyword>
<comment type="caution">
    <text evidence="11">The sequence shown here is derived from an EMBL/GenBank/DDBJ whole genome shotgun (WGS) entry which is preliminary data.</text>
</comment>
<dbReference type="Gene3D" id="3.30.565.10">
    <property type="entry name" value="Histidine kinase-like ATPase, C-terminal domain"/>
    <property type="match status" value="1"/>
</dbReference>
<dbReference type="RefSeq" id="WP_045255055.1">
    <property type="nucleotide sequence ID" value="NZ_CP031425.1"/>
</dbReference>
<reference evidence="11 12" key="1">
    <citation type="submission" date="2015-02" db="EMBL/GenBank/DDBJ databases">
        <title>Draft genome sequences of ten Microbacterium spp. with emphasis on heavy metal contaminated environments.</title>
        <authorList>
            <person name="Corretto E."/>
        </authorList>
    </citation>
    <scope>NUCLEOTIDE SEQUENCE [LARGE SCALE GENOMIC DNA]</scope>
    <source>
        <strain evidence="11 12">DSM 12966</strain>
    </source>
</reference>
<feature type="transmembrane region" description="Helical" evidence="9">
    <location>
        <begin position="129"/>
        <end position="148"/>
    </location>
</feature>
<keyword evidence="6 11" id="KW-0418">Kinase</keyword>